<feature type="chain" id="PRO_5002792782" description="Seminal fluid protein" evidence="1">
    <location>
        <begin position="20"/>
        <end position="92"/>
    </location>
</feature>
<dbReference type="InParanoid" id="B3MAX9"/>
<dbReference type="Proteomes" id="UP000007801">
    <property type="component" value="Unassembled WGS sequence"/>
</dbReference>
<dbReference type="FunCoup" id="B3MAX9">
    <property type="interactions" value="21"/>
</dbReference>
<sequence>MAKFAVIFLLFALFAIAMSGRIAREEPKESNPALDTLNKIFEDIQKAIKEHTTPEKLEEMKNKINDIGKNFVESLKTGSEAVNKEIQNITPK</sequence>
<name>B3MAX9_DROAN</name>
<evidence type="ECO:0000313" key="3">
    <source>
        <dbReference type="Proteomes" id="UP000007801"/>
    </source>
</evidence>
<protein>
    <recommendedName>
        <fullName evidence="4">Seminal fluid protein</fullName>
    </recommendedName>
</protein>
<evidence type="ECO:0000313" key="2">
    <source>
        <dbReference type="EMBL" id="EDV40245.1"/>
    </source>
</evidence>
<dbReference type="EMBL" id="CH902618">
    <property type="protein sequence ID" value="EDV40245.1"/>
    <property type="molecule type" value="Genomic_DNA"/>
</dbReference>
<reference evidence="2 3" key="1">
    <citation type="journal article" date="2007" name="Nature">
        <title>Evolution of genes and genomes on the Drosophila phylogeny.</title>
        <authorList>
            <consortium name="Drosophila 12 Genomes Consortium"/>
            <person name="Clark A.G."/>
            <person name="Eisen M.B."/>
            <person name="Smith D.R."/>
            <person name="Bergman C.M."/>
            <person name="Oliver B."/>
            <person name="Markow T.A."/>
            <person name="Kaufman T.C."/>
            <person name="Kellis M."/>
            <person name="Gelbart W."/>
            <person name="Iyer V.N."/>
            <person name="Pollard D.A."/>
            <person name="Sackton T.B."/>
            <person name="Larracuente A.M."/>
            <person name="Singh N.D."/>
            <person name="Abad J.P."/>
            <person name="Abt D.N."/>
            <person name="Adryan B."/>
            <person name="Aguade M."/>
            <person name="Akashi H."/>
            <person name="Anderson W.W."/>
            <person name="Aquadro C.F."/>
            <person name="Ardell D.H."/>
            <person name="Arguello R."/>
            <person name="Artieri C.G."/>
            <person name="Barbash D.A."/>
            <person name="Barker D."/>
            <person name="Barsanti P."/>
            <person name="Batterham P."/>
            <person name="Batzoglou S."/>
            <person name="Begun D."/>
            <person name="Bhutkar A."/>
            <person name="Blanco E."/>
            <person name="Bosak S.A."/>
            <person name="Bradley R.K."/>
            <person name="Brand A.D."/>
            <person name="Brent M.R."/>
            <person name="Brooks A.N."/>
            <person name="Brown R.H."/>
            <person name="Butlin R.K."/>
            <person name="Caggese C."/>
            <person name="Calvi B.R."/>
            <person name="Bernardo de Carvalho A."/>
            <person name="Caspi A."/>
            <person name="Castrezana S."/>
            <person name="Celniker S.E."/>
            <person name="Chang J.L."/>
            <person name="Chapple C."/>
            <person name="Chatterji S."/>
            <person name="Chinwalla A."/>
            <person name="Civetta A."/>
            <person name="Clifton S.W."/>
            <person name="Comeron J.M."/>
            <person name="Costello J.C."/>
            <person name="Coyne J.A."/>
            <person name="Daub J."/>
            <person name="David R.G."/>
            <person name="Delcher A.L."/>
            <person name="Delehaunty K."/>
            <person name="Do C.B."/>
            <person name="Ebling H."/>
            <person name="Edwards K."/>
            <person name="Eickbush T."/>
            <person name="Evans J.D."/>
            <person name="Filipski A."/>
            <person name="Findeiss S."/>
            <person name="Freyhult E."/>
            <person name="Fulton L."/>
            <person name="Fulton R."/>
            <person name="Garcia A.C."/>
            <person name="Gardiner A."/>
            <person name="Garfield D.A."/>
            <person name="Garvin B.E."/>
            <person name="Gibson G."/>
            <person name="Gilbert D."/>
            <person name="Gnerre S."/>
            <person name="Godfrey J."/>
            <person name="Good R."/>
            <person name="Gotea V."/>
            <person name="Gravely B."/>
            <person name="Greenberg A.J."/>
            <person name="Griffiths-Jones S."/>
            <person name="Gross S."/>
            <person name="Guigo R."/>
            <person name="Gustafson E.A."/>
            <person name="Haerty W."/>
            <person name="Hahn M.W."/>
            <person name="Halligan D.L."/>
            <person name="Halpern A.L."/>
            <person name="Halter G.M."/>
            <person name="Han M.V."/>
            <person name="Heger A."/>
            <person name="Hillier L."/>
            <person name="Hinrichs A.S."/>
            <person name="Holmes I."/>
            <person name="Hoskins R.A."/>
            <person name="Hubisz M.J."/>
            <person name="Hultmark D."/>
            <person name="Huntley M.A."/>
            <person name="Jaffe D.B."/>
            <person name="Jagadeeshan S."/>
            <person name="Jeck W.R."/>
            <person name="Johnson J."/>
            <person name="Jones C.D."/>
            <person name="Jordan W.C."/>
            <person name="Karpen G.H."/>
            <person name="Kataoka E."/>
            <person name="Keightley P.D."/>
            <person name="Kheradpour P."/>
            <person name="Kirkness E.F."/>
            <person name="Koerich L.B."/>
            <person name="Kristiansen K."/>
            <person name="Kudrna D."/>
            <person name="Kulathinal R.J."/>
            <person name="Kumar S."/>
            <person name="Kwok R."/>
            <person name="Lander E."/>
            <person name="Langley C.H."/>
            <person name="Lapoint R."/>
            <person name="Lazzaro B.P."/>
            <person name="Lee S.J."/>
            <person name="Levesque L."/>
            <person name="Li R."/>
            <person name="Lin C.F."/>
            <person name="Lin M.F."/>
            <person name="Lindblad-Toh K."/>
            <person name="Llopart A."/>
            <person name="Long M."/>
            <person name="Low L."/>
            <person name="Lozovsky E."/>
            <person name="Lu J."/>
            <person name="Luo M."/>
            <person name="Machado C.A."/>
            <person name="Makalowski W."/>
            <person name="Marzo M."/>
            <person name="Matsuda M."/>
            <person name="Matzkin L."/>
            <person name="McAllister B."/>
            <person name="McBride C.S."/>
            <person name="McKernan B."/>
            <person name="McKernan K."/>
            <person name="Mendez-Lago M."/>
            <person name="Minx P."/>
            <person name="Mollenhauer M.U."/>
            <person name="Montooth K."/>
            <person name="Mount S.M."/>
            <person name="Mu X."/>
            <person name="Myers E."/>
            <person name="Negre B."/>
            <person name="Newfeld S."/>
            <person name="Nielsen R."/>
            <person name="Noor M.A."/>
            <person name="O'Grady P."/>
            <person name="Pachter L."/>
            <person name="Papaceit M."/>
            <person name="Parisi M.J."/>
            <person name="Parisi M."/>
            <person name="Parts L."/>
            <person name="Pedersen J.S."/>
            <person name="Pesole G."/>
            <person name="Phillippy A.M."/>
            <person name="Ponting C.P."/>
            <person name="Pop M."/>
            <person name="Porcelli D."/>
            <person name="Powell J.R."/>
            <person name="Prohaska S."/>
            <person name="Pruitt K."/>
            <person name="Puig M."/>
            <person name="Quesneville H."/>
            <person name="Ram K.R."/>
            <person name="Rand D."/>
            <person name="Rasmussen M.D."/>
            <person name="Reed L.K."/>
            <person name="Reenan R."/>
            <person name="Reily A."/>
            <person name="Remington K.A."/>
            <person name="Rieger T.T."/>
            <person name="Ritchie M.G."/>
            <person name="Robin C."/>
            <person name="Rogers Y.H."/>
            <person name="Rohde C."/>
            <person name="Rozas J."/>
            <person name="Rubenfield M.J."/>
            <person name="Ruiz A."/>
            <person name="Russo S."/>
            <person name="Salzberg S.L."/>
            <person name="Sanchez-Gracia A."/>
            <person name="Saranga D.J."/>
            <person name="Sato H."/>
            <person name="Schaeffer S.W."/>
            <person name="Schatz M.C."/>
            <person name="Schlenke T."/>
            <person name="Schwartz R."/>
            <person name="Segarra C."/>
            <person name="Singh R.S."/>
            <person name="Sirot L."/>
            <person name="Sirota M."/>
            <person name="Sisneros N.B."/>
            <person name="Smith C.D."/>
            <person name="Smith T.F."/>
            <person name="Spieth J."/>
            <person name="Stage D.E."/>
            <person name="Stark A."/>
            <person name="Stephan W."/>
            <person name="Strausberg R.L."/>
            <person name="Strempel S."/>
            <person name="Sturgill D."/>
            <person name="Sutton G."/>
            <person name="Sutton G.G."/>
            <person name="Tao W."/>
            <person name="Teichmann S."/>
            <person name="Tobari Y.N."/>
            <person name="Tomimura Y."/>
            <person name="Tsolas J.M."/>
            <person name="Valente V.L."/>
            <person name="Venter E."/>
            <person name="Venter J.C."/>
            <person name="Vicario S."/>
            <person name="Vieira F.G."/>
            <person name="Vilella A.J."/>
            <person name="Villasante A."/>
            <person name="Walenz B."/>
            <person name="Wang J."/>
            <person name="Wasserman M."/>
            <person name="Watts T."/>
            <person name="Wilson D."/>
            <person name="Wilson R.K."/>
            <person name="Wing R.A."/>
            <person name="Wolfner M.F."/>
            <person name="Wong A."/>
            <person name="Wong G.K."/>
            <person name="Wu C.I."/>
            <person name="Wu G."/>
            <person name="Yamamoto D."/>
            <person name="Yang H.P."/>
            <person name="Yang S.P."/>
            <person name="Yorke J.A."/>
            <person name="Yoshida K."/>
            <person name="Zdobnov E."/>
            <person name="Zhang P."/>
            <person name="Zhang Y."/>
            <person name="Zimin A.V."/>
            <person name="Baldwin J."/>
            <person name="Abdouelleil A."/>
            <person name="Abdulkadir J."/>
            <person name="Abebe A."/>
            <person name="Abera B."/>
            <person name="Abreu J."/>
            <person name="Acer S.C."/>
            <person name="Aftuck L."/>
            <person name="Alexander A."/>
            <person name="An P."/>
            <person name="Anderson E."/>
            <person name="Anderson S."/>
            <person name="Arachi H."/>
            <person name="Azer M."/>
            <person name="Bachantsang P."/>
            <person name="Barry A."/>
            <person name="Bayul T."/>
            <person name="Berlin A."/>
            <person name="Bessette D."/>
            <person name="Bloom T."/>
            <person name="Blye J."/>
            <person name="Boguslavskiy L."/>
            <person name="Bonnet C."/>
            <person name="Boukhgalter B."/>
            <person name="Bourzgui I."/>
            <person name="Brown A."/>
            <person name="Cahill P."/>
            <person name="Channer S."/>
            <person name="Cheshatsang Y."/>
            <person name="Chuda L."/>
            <person name="Citroen M."/>
            <person name="Collymore A."/>
            <person name="Cooke P."/>
            <person name="Costello M."/>
            <person name="D'Aco K."/>
            <person name="Daza R."/>
            <person name="De Haan G."/>
            <person name="DeGray S."/>
            <person name="DeMaso C."/>
            <person name="Dhargay N."/>
            <person name="Dooley K."/>
            <person name="Dooley E."/>
            <person name="Doricent M."/>
            <person name="Dorje P."/>
            <person name="Dorjee K."/>
            <person name="Dupes A."/>
            <person name="Elong R."/>
            <person name="Falk J."/>
            <person name="Farina A."/>
            <person name="Faro S."/>
            <person name="Ferguson D."/>
            <person name="Fisher S."/>
            <person name="Foley C.D."/>
            <person name="Franke A."/>
            <person name="Friedrich D."/>
            <person name="Gadbois L."/>
            <person name="Gearin G."/>
            <person name="Gearin C.R."/>
            <person name="Giannoukos G."/>
            <person name="Goode T."/>
            <person name="Graham J."/>
            <person name="Grandbois E."/>
            <person name="Grewal S."/>
            <person name="Gyaltsen K."/>
            <person name="Hafez N."/>
            <person name="Hagos B."/>
            <person name="Hall J."/>
            <person name="Henson C."/>
            <person name="Hollinger A."/>
            <person name="Honan T."/>
            <person name="Huard M.D."/>
            <person name="Hughes L."/>
            <person name="Hurhula B."/>
            <person name="Husby M.E."/>
            <person name="Kamat A."/>
            <person name="Kanga B."/>
            <person name="Kashin S."/>
            <person name="Khazanovich D."/>
            <person name="Kisner P."/>
            <person name="Lance K."/>
            <person name="Lara M."/>
            <person name="Lee W."/>
            <person name="Lennon N."/>
            <person name="Letendre F."/>
            <person name="LeVine R."/>
            <person name="Lipovsky A."/>
            <person name="Liu X."/>
            <person name="Liu J."/>
            <person name="Liu S."/>
            <person name="Lokyitsang T."/>
            <person name="Lokyitsang Y."/>
            <person name="Lubonja R."/>
            <person name="Lui A."/>
            <person name="MacDonald P."/>
            <person name="Magnisalis V."/>
            <person name="Maru K."/>
            <person name="Matthews C."/>
            <person name="McCusker W."/>
            <person name="McDonough S."/>
            <person name="Mehta T."/>
            <person name="Meldrim J."/>
            <person name="Meneus L."/>
            <person name="Mihai O."/>
            <person name="Mihalev A."/>
            <person name="Mihova T."/>
            <person name="Mittelman R."/>
            <person name="Mlenga V."/>
            <person name="Montmayeur A."/>
            <person name="Mulrain L."/>
            <person name="Navidi A."/>
            <person name="Naylor J."/>
            <person name="Negash T."/>
            <person name="Nguyen T."/>
            <person name="Nguyen N."/>
            <person name="Nicol R."/>
            <person name="Norbu C."/>
            <person name="Norbu N."/>
            <person name="Novod N."/>
            <person name="O'Neill B."/>
            <person name="Osman S."/>
            <person name="Markiewicz E."/>
            <person name="Oyono O.L."/>
            <person name="Patti C."/>
            <person name="Phunkhang P."/>
            <person name="Pierre F."/>
            <person name="Priest M."/>
            <person name="Raghuraman S."/>
            <person name="Rege F."/>
            <person name="Reyes R."/>
            <person name="Rise C."/>
            <person name="Rogov P."/>
            <person name="Ross K."/>
            <person name="Ryan E."/>
            <person name="Settipalli S."/>
            <person name="Shea T."/>
            <person name="Sherpa N."/>
            <person name="Shi L."/>
            <person name="Shih D."/>
            <person name="Sparrow T."/>
            <person name="Spaulding J."/>
            <person name="Stalker J."/>
            <person name="Stange-Thomann N."/>
            <person name="Stavropoulos S."/>
            <person name="Stone C."/>
            <person name="Strader C."/>
            <person name="Tesfaye S."/>
            <person name="Thomson T."/>
            <person name="Thoulutsang Y."/>
            <person name="Thoulutsang D."/>
            <person name="Topham K."/>
            <person name="Topping I."/>
            <person name="Tsamla T."/>
            <person name="Vassiliev H."/>
            <person name="Vo A."/>
            <person name="Wangchuk T."/>
            <person name="Wangdi T."/>
            <person name="Weiand M."/>
            <person name="Wilkinson J."/>
            <person name="Wilson A."/>
            <person name="Yadav S."/>
            <person name="Young G."/>
            <person name="Yu Q."/>
            <person name="Zembek L."/>
            <person name="Zhong D."/>
            <person name="Zimmer A."/>
            <person name="Zwirko Z."/>
            <person name="Jaffe D.B."/>
            <person name="Alvarez P."/>
            <person name="Brockman W."/>
            <person name="Butler J."/>
            <person name="Chin C."/>
            <person name="Gnerre S."/>
            <person name="Grabherr M."/>
            <person name="Kleber M."/>
            <person name="Mauceli E."/>
            <person name="MacCallum I."/>
        </authorList>
    </citation>
    <scope>NUCLEOTIDE SEQUENCE [LARGE SCALE GENOMIC DNA]</scope>
    <source>
        <strain evidence="3">Tucson 14024-0371.13</strain>
    </source>
</reference>
<dbReference type="HOGENOM" id="CLU_167078_1_0_1"/>
<keyword evidence="1" id="KW-0732">Signal</keyword>
<organism evidence="2 3">
    <name type="scientific">Drosophila ananassae</name>
    <name type="common">Fruit fly</name>
    <dbReference type="NCBI Taxonomy" id="7217"/>
    <lineage>
        <taxon>Eukaryota</taxon>
        <taxon>Metazoa</taxon>
        <taxon>Ecdysozoa</taxon>
        <taxon>Arthropoda</taxon>
        <taxon>Hexapoda</taxon>
        <taxon>Insecta</taxon>
        <taxon>Pterygota</taxon>
        <taxon>Neoptera</taxon>
        <taxon>Endopterygota</taxon>
        <taxon>Diptera</taxon>
        <taxon>Brachycera</taxon>
        <taxon>Muscomorpha</taxon>
        <taxon>Ephydroidea</taxon>
        <taxon>Drosophilidae</taxon>
        <taxon>Drosophila</taxon>
        <taxon>Sophophora</taxon>
    </lineage>
</organism>
<evidence type="ECO:0000256" key="1">
    <source>
        <dbReference type="SAM" id="SignalP"/>
    </source>
</evidence>
<accession>B3MAX9</accession>
<gene>
    <name evidence="2" type="primary">Dana\GF24038</name>
    <name evidence="2" type="synonym">dana_GLEANR_8794</name>
    <name evidence="2" type="ORF">GF24038</name>
</gene>
<evidence type="ECO:0008006" key="4">
    <source>
        <dbReference type="Google" id="ProtNLM"/>
    </source>
</evidence>
<dbReference type="AlphaFoldDB" id="B3MAX9"/>
<dbReference type="OMA" id="AVCMCAR"/>
<proteinExistence type="predicted"/>
<keyword evidence="3" id="KW-1185">Reference proteome</keyword>
<feature type="signal peptide" evidence="1">
    <location>
        <begin position="1"/>
        <end position="19"/>
    </location>
</feature>